<evidence type="ECO:0000256" key="1">
    <source>
        <dbReference type="SAM" id="MobiDB-lite"/>
    </source>
</evidence>
<reference evidence="3" key="1">
    <citation type="submission" date="2021-01" db="EMBL/GenBank/DDBJ databases">
        <title>Caligus Genome Assembly.</title>
        <authorList>
            <person name="Gallardo-Escarate C."/>
        </authorList>
    </citation>
    <scope>NUCLEOTIDE SEQUENCE [LARGE SCALE GENOMIC DNA]</scope>
</reference>
<gene>
    <name evidence="2" type="ORF">FKW44_007824</name>
</gene>
<evidence type="ECO:0000313" key="2">
    <source>
        <dbReference type="EMBL" id="QQP54855.1"/>
    </source>
</evidence>
<dbReference type="EMBL" id="CP045894">
    <property type="protein sequence ID" value="QQP54855.1"/>
    <property type="molecule type" value="Genomic_DNA"/>
</dbReference>
<keyword evidence="3" id="KW-1185">Reference proteome</keyword>
<dbReference type="Proteomes" id="UP000595437">
    <property type="component" value="Chromosome 5"/>
</dbReference>
<feature type="non-terminal residue" evidence="2">
    <location>
        <position position="54"/>
    </location>
</feature>
<feature type="non-terminal residue" evidence="2">
    <location>
        <position position="1"/>
    </location>
</feature>
<protein>
    <submittedName>
        <fullName evidence="2">Uncharacterized protein</fullName>
    </submittedName>
</protein>
<proteinExistence type="predicted"/>
<organism evidence="2 3">
    <name type="scientific">Caligus rogercresseyi</name>
    <name type="common">Sea louse</name>
    <dbReference type="NCBI Taxonomy" id="217165"/>
    <lineage>
        <taxon>Eukaryota</taxon>
        <taxon>Metazoa</taxon>
        <taxon>Ecdysozoa</taxon>
        <taxon>Arthropoda</taxon>
        <taxon>Crustacea</taxon>
        <taxon>Multicrustacea</taxon>
        <taxon>Hexanauplia</taxon>
        <taxon>Copepoda</taxon>
        <taxon>Siphonostomatoida</taxon>
        <taxon>Caligidae</taxon>
        <taxon>Caligus</taxon>
    </lineage>
</organism>
<sequence length="54" mass="6072">IKHSSIVSCSEKKSSHRKTTNSKRISSIEEEAPRAALGAEYSDEEVTFNPRYES</sequence>
<accession>A0A7T8KF88</accession>
<feature type="region of interest" description="Disordered" evidence="1">
    <location>
        <begin position="1"/>
        <end position="54"/>
    </location>
</feature>
<name>A0A7T8KF88_CALRO</name>
<evidence type="ECO:0000313" key="3">
    <source>
        <dbReference type="Proteomes" id="UP000595437"/>
    </source>
</evidence>
<dbReference type="AlphaFoldDB" id="A0A7T8KF88"/>